<gene>
    <name evidence="2" type="ORF">Airi01_101040</name>
</gene>
<comment type="caution">
    <text evidence="2">The sequence shown here is derived from an EMBL/GenBank/DDBJ whole genome shotgun (WGS) entry which is preliminary data.</text>
</comment>
<proteinExistence type="predicted"/>
<evidence type="ECO:0000256" key="1">
    <source>
        <dbReference type="SAM" id="MobiDB-lite"/>
    </source>
</evidence>
<accession>A0A9W6RXB6</accession>
<feature type="region of interest" description="Disordered" evidence="1">
    <location>
        <begin position="30"/>
        <end position="83"/>
    </location>
</feature>
<name>A0A9W6RXB6_9ACTN</name>
<sequence>MDRKKVKIVHPTAGESEVFELAVPAWRGAGWVPADEVEDQEPADAGQSSGEGSPPPDPGGQQAAPQEPKSGARPRRRTNEEGK</sequence>
<evidence type="ECO:0000313" key="2">
    <source>
        <dbReference type="EMBL" id="GLY81837.1"/>
    </source>
</evidence>
<feature type="compositionally biased region" description="Low complexity" evidence="1">
    <location>
        <begin position="59"/>
        <end position="68"/>
    </location>
</feature>
<dbReference type="Proteomes" id="UP001165135">
    <property type="component" value="Unassembled WGS sequence"/>
</dbReference>
<protein>
    <submittedName>
        <fullName evidence="2">Uncharacterized protein</fullName>
    </submittedName>
</protein>
<dbReference type="EMBL" id="BSTJ01000023">
    <property type="protein sequence ID" value="GLY81837.1"/>
    <property type="molecule type" value="Genomic_DNA"/>
</dbReference>
<organism evidence="2 3">
    <name type="scientific">Actinoallomurus iriomotensis</name>
    <dbReference type="NCBI Taxonomy" id="478107"/>
    <lineage>
        <taxon>Bacteria</taxon>
        <taxon>Bacillati</taxon>
        <taxon>Actinomycetota</taxon>
        <taxon>Actinomycetes</taxon>
        <taxon>Streptosporangiales</taxon>
        <taxon>Thermomonosporaceae</taxon>
        <taxon>Actinoallomurus</taxon>
    </lineage>
</organism>
<reference evidence="2" key="1">
    <citation type="submission" date="2023-03" db="EMBL/GenBank/DDBJ databases">
        <title>Actinoallomurus iriomotensis NBRC 103681.</title>
        <authorList>
            <person name="Ichikawa N."/>
            <person name="Sato H."/>
            <person name="Tonouchi N."/>
        </authorList>
    </citation>
    <scope>NUCLEOTIDE SEQUENCE</scope>
    <source>
        <strain evidence="2">NBRC 103681</strain>
    </source>
</reference>
<dbReference type="RefSeq" id="WP_285636821.1">
    <property type="nucleotide sequence ID" value="NZ_BSTJ01000023.1"/>
</dbReference>
<dbReference type="AlphaFoldDB" id="A0A9W6RXB6"/>
<evidence type="ECO:0000313" key="3">
    <source>
        <dbReference type="Proteomes" id="UP001165135"/>
    </source>
</evidence>